<dbReference type="AlphaFoldDB" id="A0A5A9NN94"/>
<evidence type="ECO:0000313" key="3">
    <source>
        <dbReference type="Proteomes" id="UP000324632"/>
    </source>
</evidence>
<name>A0A5A9NN94_9TELE</name>
<gene>
    <name evidence="2" type="ORF">E1301_Tti006177</name>
</gene>
<evidence type="ECO:0000256" key="1">
    <source>
        <dbReference type="SAM" id="MobiDB-lite"/>
    </source>
</evidence>
<accession>A0A5A9NN94</accession>
<comment type="caution">
    <text evidence="2">The sequence shown here is derived from an EMBL/GenBank/DDBJ whole genome shotgun (WGS) entry which is preliminary data.</text>
</comment>
<dbReference type="Proteomes" id="UP000324632">
    <property type="component" value="Chromosome 15"/>
</dbReference>
<proteinExistence type="predicted"/>
<feature type="compositionally biased region" description="Polar residues" evidence="1">
    <location>
        <begin position="52"/>
        <end position="64"/>
    </location>
</feature>
<evidence type="ECO:0000313" key="2">
    <source>
        <dbReference type="EMBL" id="KAA0711534.1"/>
    </source>
</evidence>
<feature type="compositionally biased region" description="Acidic residues" evidence="1">
    <location>
        <begin position="73"/>
        <end position="82"/>
    </location>
</feature>
<keyword evidence="3" id="KW-1185">Reference proteome</keyword>
<feature type="region of interest" description="Disordered" evidence="1">
    <location>
        <begin position="52"/>
        <end position="130"/>
    </location>
</feature>
<sequence>MNISNSLAFEMRAVHVQAQTGAQRFATVTRLNVMFPGNSLQRLEPQGWLAWASSQMSRKSATQGDESPSSDEQPSEEEDEDNSSQKKTVREKKAAEPSQDPTDNAPDKDDDAETEDHTQDQEDTCSEFKW</sequence>
<organism evidence="2 3">
    <name type="scientific">Triplophysa tibetana</name>
    <dbReference type="NCBI Taxonomy" id="1572043"/>
    <lineage>
        <taxon>Eukaryota</taxon>
        <taxon>Metazoa</taxon>
        <taxon>Chordata</taxon>
        <taxon>Craniata</taxon>
        <taxon>Vertebrata</taxon>
        <taxon>Euteleostomi</taxon>
        <taxon>Actinopterygii</taxon>
        <taxon>Neopterygii</taxon>
        <taxon>Teleostei</taxon>
        <taxon>Ostariophysi</taxon>
        <taxon>Cypriniformes</taxon>
        <taxon>Nemacheilidae</taxon>
        <taxon>Triplophysa</taxon>
    </lineage>
</organism>
<dbReference type="EMBL" id="SOYY01000015">
    <property type="protein sequence ID" value="KAA0711534.1"/>
    <property type="molecule type" value="Genomic_DNA"/>
</dbReference>
<feature type="compositionally biased region" description="Basic and acidic residues" evidence="1">
    <location>
        <begin position="115"/>
        <end position="130"/>
    </location>
</feature>
<reference evidence="2 3" key="1">
    <citation type="journal article" date="2019" name="Mol. Ecol. Resour.">
        <title>Chromosome-level genome assembly of Triplophysa tibetana, a fish adapted to the harsh high-altitude environment of the Tibetan Plateau.</title>
        <authorList>
            <person name="Yang X."/>
            <person name="Liu H."/>
            <person name="Ma Z."/>
            <person name="Zou Y."/>
            <person name="Zou M."/>
            <person name="Mao Y."/>
            <person name="Li X."/>
            <person name="Wang H."/>
            <person name="Chen T."/>
            <person name="Wang W."/>
            <person name="Yang R."/>
        </authorList>
    </citation>
    <scope>NUCLEOTIDE SEQUENCE [LARGE SCALE GENOMIC DNA]</scope>
    <source>
        <strain evidence="2">TTIB1903HZAU</strain>
        <tissue evidence="2">Muscle</tissue>
    </source>
</reference>
<protein>
    <submittedName>
        <fullName evidence="2">Uncharacterized protein</fullName>
    </submittedName>
</protein>